<dbReference type="Pfam" id="PF01510">
    <property type="entry name" value="Amidase_2"/>
    <property type="match status" value="1"/>
</dbReference>
<organism evidence="7 8">
    <name type="scientific">Agathobacter rectalis</name>
    <dbReference type="NCBI Taxonomy" id="39491"/>
    <lineage>
        <taxon>Bacteria</taxon>
        <taxon>Bacillati</taxon>
        <taxon>Bacillota</taxon>
        <taxon>Clostridia</taxon>
        <taxon>Lachnospirales</taxon>
        <taxon>Lachnospiraceae</taxon>
        <taxon>Agathobacter</taxon>
    </lineage>
</organism>
<keyword evidence="4" id="KW-0961">Cell wall biogenesis/degradation</keyword>
<dbReference type="SMART" id="SM00644">
    <property type="entry name" value="Ami_2"/>
    <property type="match status" value="1"/>
</dbReference>
<evidence type="ECO:0000256" key="4">
    <source>
        <dbReference type="ARBA" id="ARBA00023316"/>
    </source>
</evidence>
<reference evidence="7 8" key="1">
    <citation type="submission" date="2018-08" db="EMBL/GenBank/DDBJ databases">
        <title>A genome reference for cultivated species of the human gut microbiota.</title>
        <authorList>
            <person name="Zou Y."/>
            <person name="Xue W."/>
            <person name="Luo G."/>
        </authorList>
    </citation>
    <scope>NUCLEOTIDE SEQUENCE [LARGE SCALE GENOMIC DNA]</scope>
    <source>
        <strain evidence="7 8">AM16-11</strain>
    </source>
</reference>
<proteinExistence type="predicted"/>
<evidence type="ECO:0000256" key="5">
    <source>
        <dbReference type="SAM" id="MobiDB-lite"/>
    </source>
</evidence>
<evidence type="ECO:0000313" key="8">
    <source>
        <dbReference type="Proteomes" id="UP000285865"/>
    </source>
</evidence>
<dbReference type="EC" id="3.5.1.28" evidence="2"/>
<dbReference type="InterPro" id="IPR051206">
    <property type="entry name" value="NAMLAA_amidase_2"/>
</dbReference>
<evidence type="ECO:0000313" key="7">
    <source>
        <dbReference type="EMBL" id="RHI25821.1"/>
    </source>
</evidence>
<feature type="domain" description="N-acetylmuramoyl-L-alanine amidase" evidence="6">
    <location>
        <begin position="32"/>
        <end position="183"/>
    </location>
</feature>
<evidence type="ECO:0000256" key="3">
    <source>
        <dbReference type="ARBA" id="ARBA00022801"/>
    </source>
</evidence>
<name>A0A414ZRD1_9FIRM</name>
<dbReference type="InterPro" id="IPR002502">
    <property type="entry name" value="Amidase_domain"/>
</dbReference>
<keyword evidence="3" id="KW-0378">Hydrolase</keyword>
<dbReference type="PANTHER" id="PTHR30417">
    <property type="entry name" value="N-ACETYLMURAMOYL-L-ALANINE AMIDASE AMID"/>
    <property type="match status" value="1"/>
</dbReference>
<dbReference type="AlphaFoldDB" id="A0A414ZRD1"/>
<evidence type="ECO:0000256" key="1">
    <source>
        <dbReference type="ARBA" id="ARBA00001561"/>
    </source>
</evidence>
<dbReference type="CDD" id="cd06583">
    <property type="entry name" value="PGRP"/>
    <property type="match status" value="1"/>
</dbReference>
<evidence type="ECO:0000259" key="6">
    <source>
        <dbReference type="SMART" id="SM00644"/>
    </source>
</evidence>
<dbReference type="GO" id="GO:0008745">
    <property type="term" value="F:N-acetylmuramoyl-L-alanine amidase activity"/>
    <property type="evidence" value="ECO:0007669"/>
    <property type="project" value="UniProtKB-EC"/>
</dbReference>
<sequence>MSWRLKESLFYCRKLGRRINMSYVINEIWASSTNYGATRPTSNIKYIVIHYTGNNGDTAENNGKYFQGAHRRASAHYFIDSDSIVHSVPDNRIAWSVGGNKYNNAGGRLYGIAKNANTLNIELCDDTKDNIIYPSNATIENALNLVRELMKKYGVSESNVIRHYDVNGKLCPSYWVDNSRWENEFHSKISHSSTSSITSAPTPYRVRKSWSDVKSQTGAYNNLDNAKRECGTGYNVYDANGNVVYSNGGNTTPTPKPSVSTQSKPSGNSLVRLGQQHAINFTGHTIAVDGLVGKETNRMKARVLQHAINLDYKKGIGEDGIFGRKSKAALGSHYVKKGERQYMVTAAEILMYLNGIDPNGVECPGKYGNGLVRASRQKFGDDGLKITASEFLKLI</sequence>
<accession>A0A414ZRD1</accession>
<dbReference type="GO" id="GO:0009254">
    <property type="term" value="P:peptidoglycan turnover"/>
    <property type="evidence" value="ECO:0007669"/>
    <property type="project" value="TreeGrafter"/>
</dbReference>
<dbReference type="PANTHER" id="PTHR30417:SF1">
    <property type="entry name" value="N-ACETYLMURAMOYL-L-ALANINE AMIDASE AMID"/>
    <property type="match status" value="1"/>
</dbReference>
<feature type="region of interest" description="Disordered" evidence="5">
    <location>
        <begin position="245"/>
        <end position="267"/>
    </location>
</feature>
<dbReference type="EMBL" id="QRKN01000001">
    <property type="protein sequence ID" value="RHI25821.1"/>
    <property type="molecule type" value="Genomic_DNA"/>
</dbReference>
<evidence type="ECO:0000256" key="2">
    <source>
        <dbReference type="ARBA" id="ARBA00011901"/>
    </source>
</evidence>
<dbReference type="GO" id="GO:0009253">
    <property type="term" value="P:peptidoglycan catabolic process"/>
    <property type="evidence" value="ECO:0007669"/>
    <property type="project" value="InterPro"/>
</dbReference>
<protein>
    <recommendedName>
        <fullName evidence="2">N-acetylmuramoyl-L-alanine amidase</fullName>
        <ecNumber evidence="2">3.5.1.28</ecNumber>
    </recommendedName>
</protein>
<dbReference type="InterPro" id="IPR036505">
    <property type="entry name" value="Amidase/PGRP_sf"/>
</dbReference>
<gene>
    <name evidence="7" type="ORF">DW172_03850</name>
</gene>
<comment type="caution">
    <text evidence="7">The sequence shown here is derived from an EMBL/GenBank/DDBJ whole genome shotgun (WGS) entry which is preliminary data.</text>
</comment>
<dbReference type="GO" id="GO:0071555">
    <property type="term" value="P:cell wall organization"/>
    <property type="evidence" value="ECO:0007669"/>
    <property type="project" value="UniProtKB-KW"/>
</dbReference>
<dbReference type="Proteomes" id="UP000285865">
    <property type="component" value="Unassembled WGS sequence"/>
</dbReference>
<dbReference type="SUPFAM" id="SSF55846">
    <property type="entry name" value="N-acetylmuramoyl-L-alanine amidase-like"/>
    <property type="match status" value="1"/>
</dbReference>
<dbReference type="Gene3D" id="3.40.80.10">
    <property type="entry name" value="Peptidoglycan recognition protein-like"/>
    <property type="match status" value="1"/>
</dbReference>
<comment type="catalytic activity">
    <reaction evidence="1">
        <text>Hydrolyzes the link between N-acetylmuramoyl residues and L-amino acid residues in certain cell-wall glycopeptides.</text>
        <dbReference type="EC" id="3.5.1.28"/>
    </reaction>
</comment>